<dbReference type="GO" id="GO:0020037">
    <property type="term" value="F:heme binding"/>
    <property type="evidence" value="ECO:0007669"/>
    <property type="project" value="InterPro"/>
</dbReference>
<evidence type="ECO:0000256" key="6">
    <source>
        <dbReference type="ARBA" id="ARBA00023004"/>
    </source>
</evidence>
<dbReference type="PANTHER" id="PTHR24279">
    <property type="entry name" value="CYTOCHROME P450"/>
    <property type="match status" value="1"/>
</dbReference>
<evidence type="ECO:0000256" key="5">
    <source>
        <dbReference type="ARBA" id="ARBA00023002"/>
    </source>
</evidence>
<dbReference type="AlphaFoldDB" id="A0AAN8WTV9"/>
<name>A0AAN8WTV9_HALRR</name>
<comment type="similarity">
    <text evidence="2">Belongs to the cytochrome P450 family.</text>
</comment>
<evidence type="ECO:0000313" key="9">
    <source>
        <dbReference type="Proteomes" id="UP001381693"/>
    </source>
</evidence>
<dbReference type="InterPro" id="IPR001128">
    <property type="entry name" value="Cyt_P450"/>
</dbReference>
<dbReference type="Pfam" id="PF00067">
    <property type="entry name" value="p450"/>
    <property type="match status" value="1"/>
</dbReference>
<organism evidence="8 9">
    <name type="scientific">Halocaridina rubra</name>
    <name type="common">Hawaiian red shrimp</name>
    <dbReference type="NCBI Taxonomy" id="373956"/>
    <lineage>
        <taxon>Eukaryota</taxon>
        <taxon>Metazoa</taxon>
        <taxon>Ecdysozoa</taxon>
        <taxon>Arthropoda</taxon>
        <taxon>Crustacea</taxon>
        <taxon>Multicrustacea</taxon>
        <taxon>Malacostraca</taxon>
        <taxon>Eumalacostraca</taxon>
        <taxon>Eucarida</taxon>
        <taxon>Decapoda</taxon>
        <taxon>Pleocyemata</taxon>
        <taxon>Caridea</taxon>
        <taxon>Atyoidea</taxon>
        <taxon>Atyidae</taxon>
        <taxon>Halocaridina</taxon>
    </lineage>
</organism>
<dbReference type="EMBL" id="JAXCGZ010015461">
    <property type="protein sequence ID" value="KAK7070241.1"/>
    <property type="molecule type" value="Genomic_DNA"/>
</dbReference>
<accession>A0AAN8WTV9</accession>
<keyword evidence="5" id="KW-0560">Oxidoreductase</keyword>
<evidence type="ECO:0000256" key="7">
    <source>
        <dbReference type="ARBA" id="ARBA00023033"/>
    </source>
</evidence>
<dbReference type="SUPFAM" id="SSF48264">
    <property type="entry name" value="Cytochrome P450"/>
    <property type="match status" value="1"/>
</dbReference>
<keyword evidence="6" id="KW-0408">Iron</keyword>
<keyword evidence="4" id="KW-0479">Metal-binding</keyword>
<evidence type="ECO:0008006" key="10">
    <source>
        <dbReference type="Google" id="ProtNLM"/>
    </source>
</evidence>
<dbReference type="InterPro" id="IPR050479">
    <property type="entry name" value="CYP11_CYP27_families"/>
</dbReference>
<dbReference type="Gene3D" id="1.10.630.10">
    <property type="entry name" value="Cytochrome P450"/>
    <property type="match status" value="1"/>
</dbReference>
<keyword evidence="7" id="KW-0503">Monooxygenase</keyword>
<dbReference type="GO" id="GO:0005506">
    <property type="term" value="F:iron ion binding"/>
    <property type="evidence" value="ECO:0007669"/>
    <property type="project" value="InterPro"/>
</dbReference>
<proteinExistence type="inferred from homology"/>
<comment type="cofactor">
    <cofactor evidence="1">
        <name>heme</name>
        <dbReference type="ChEBI" id="CHEBI:30413"/>
    </cofactor>
</comment>
<dbReference type="GO" id="GO:0004497">
    <property type="term" value="F:monooxygenase activity"/>
    <property type="evidence" value="ECO:0007669"/>
    <property type="project" value="UniProtKB-KW"/>
</dbReference>
<sequence length="215" mass="24957">MSTEWSERTKPFSSIPGPPRVPILGTLLPYKIGFKKLKTYHNDVCELFFKYGPVVREVFGSQTIIHVYDPADIRQIYESDGKMPQIPPLQETTQFYRKKKDMSLGLGNLNGEEWYKLRHAVQQMMLRPREVSYYYPLQDDVAKRAVKRIHEDLDRNGSVPQLHLLVAKWILESAGMCCFEKSLGSLSGDERERLSHKLVELNIEIFKVYLLSHVV</sequence>
<reference evidence="8 9" key="1">
    <citation type="submission" date="2023-11" db="EMBL/GenBank/DDBJ databases">
        <title>Halocaridina rubra genome assembly.</title>
        <authorList>
            <person name="Smith C."/>
        </authorList>
    </citation>
    <scope>NUCLEOTIDE SEQUENCE [LARGE SCALE GENOMIC DNA]</scope>
    <source>
        <strain evidence="8">EP-1</strain>
        <tissue evidence="8">Whole</tissue>
    </source>
</reference>
<evidence type="ECO:0000256" key="3">
    <source>
        <dbReference type="ARBA" id="ARBA00022617"/>
    </source>
</evidence>
<dbReference type="Proteomes" id="UP001381693">
    <property type="component" value="Unassembled WGS sequence"/>
</dbReference>
<gene>
    <name evidence="8" type="ORF">SK128_013938</name>
</gene>
<comment type="caution">
    <text evidence="8">The sequence shown here is derived from an EMBL/GenBank/DDBJ whole genome shotgun (WGS) entry which is preliminary data.</text>
</comment>
<evidence type="ECO:0000256" key="2">
    <source>
        <dbReference type="ARBA" id="ARBA00010617"/>
    </source>
</evidence>
<dbReference type="InterPro" id="IPR036396">
    <property type="entry name" value="Cyt_P450_sf"/>
</dbReference>
<dbReference type="GO" id="GO:0016705">
    <property type="term" value="F:oxidoreductase activity, acting on paired donors, with incorporation or reduction of molecular oxygen"/>
    <property type="evidence" value="ECO:0007669"/>
    <property type="project" value="InterPro"/>
</dbReference>
<protein>
    <recommendedName>
        <fullName evidence="10">Cytochrome P450</fullName>
    </recommendedName>
</protein>
<keyword evidence="9" id="KW-1185">Reference proteome</keyword>
<keyword evidence="3" id="KW-0349">Heme</keyword>
<dbReference type="PANTHER" id="PTHR24279:SF120">
    <property type="entry name" value="CYTOCHROME P450"/>
    <property type="match status" value="1"/>
</dbReference>
<evidence type="ECO:0000256" key="1">
    <source>
        <dbReference type="ARBA" id="ARBA00001971"/>
    </source>
</evidence>
<evidence type="ECO:0000256" key="4">
    <source>
        <dbReference type="ARBA" id="ARBA00022723"/>
    </source>
</evidence>
<evidence type="ECO:0000313" key="8">
    <source>
        <dbReference type="EMBL" id="KAK7070241.1"/>
    </source>
</evidence>